<dbReference type="InterPro" id="IPR009056">
    <property type="entry name" value="Cyt_c-like_dom"/>
</dbReference>
<dbReference type="AlphaFoldDB" id="A0A7W9TYX1"/>
<evidence type="ECO:0000313" key="10">
    <source>
        <dbReference type="Proteomes" id="UP000571554"/>
    </source>
</evidence>
<organism evidence="9 10">
    <name type="scientific">Paraburkholderia bannensis</name>
    <dbReference type="NCBI Taxonomy" id="765414"/>
    <lineage>
        <taxon>Bacteria</taxon>
        <taxon>Pseudomonadati</taxon>
        <taxon>Pseudomonadota</taxon>
        <taxon>Betaproteobacteria</taxon>
        <taxon>Burkholderiales</taxon>
        <taxon>Burkholderiaceae</taxon>
        <taxon>Paraburkholderia</taxon>
    </lineage>
</organism>
<dbReference type="Pfam" id="PF00034">
    <property type="entry name" value="Cytochrom_C"/>
    <property type="match status" value="1"/>
</dbReference>
<dbReference type="RefSeq" id="WP_183725714.1">
    <property type="nucleotide sequence ID" value="NZ_JACHBW010000010.1"/>
</dbReference>
<dbReference type="InterPro" id="IPR036909">
    <property type="entry name" value="Cyt_c-like_dom_sf"/>
</dbReference>
<evidence type="ECO:0000256" key="7">
    <source>
        <dbReference type="SAM" id="SignalP"/>
    </source>
</evidence>
<evidence type="ECO:0000256" key="5">
    <source>
        <dbReference type="ARBA" id="ARBA00023004"/>
    </source>
</evidence>
<protein>
    <submittedName>
        <fullName evidence="9">Cytochrome c</fullName>
    </submittedName>
</protein>
<dbReference type="PROSITE" id="PS51007">
    <property type="entry name" value="CYTC"/>
    <property type="match status" value="1"/>
</dbReference>
<dbReference type="GO" id="GO:0020037">
    <property type="term" value="F:heme binding"/>
    <property type="evidence" value="ECO:0007669"/>
    <property type="project" value="InterPro"/>
</dbReference>
<feature type="binding site" description="covalent" evidence="6">
    <location>
        <position position="64"/>
    </location>
    <ligand>
        <name>heme c</name>
        <dbReference type="ChEBI" id="CHEBI:61717"/>
    </ligand>
</feature>
<evidence type="ECO:0000256" key="4">
    <source>
        <dbReference type="ARBA" id="ARBA00022982"/>
    </source>
</evidence>
<keyword evidence="3 6" id="KW-0479">Metal-binding</keyword>
<evidence type="ECO:0000256" key="1">
    <source>
        <dbReference type="ARBA" id="ARBA00022448"/>
    </source>
</evidence>
<keyword evidence="2 6" id="KW-0349">Heme</keyword>
<evidence type="ECO:0000256" key="6">
    <source>
        <dbReference type="PIRSR" id="PIRSR602324-1"/>
    </source>
</evidence>
<dbReference type="PRINTS" id="PR00606">
    <property type="entry name" value="CYTCHROMECID"/>
</dbReference>
<feature type="binding site" description="covalent" evidence="6">
    <location>
        <position position="60"/>
    </location>
    <ligand>
        <name>heme c</name>
        <dbReference type="ChEBI" id="CHEBI:61717"/>
    </ligand>
</feature>
<comment type="PTM">
    <text evidence="6">Binds 1 heme c group covalently per subunit.</text>
</comment>
<dbReference type="GO" id="GO:0009055">
    <property type="term" value="F:electron transfer activity"/>
    <property type="evidence" value="ECO:0007669"/>
    <property type="project" value="InterPro"/>
</dbReference>
<evidence type="ECO:0000256" key="2">
    <source>
        <dbReference type="ARBA" id="ARBA00022617"/>
    </source>
</evidence>
<gene>
    <name evidence="9" type="ORF">F4827_003782</name>
</gene>
<proteinExistence type="predicted"/>
<keyword evidence="4" id="KW-0249">Electron transport</keyword>
<name>A0A7W9TYX1_9BURK</name>
<dbReference type="SUPFAM" id="SSF46626">
    <property type="entry name" value="Cytochrome c"/>
    <property type="match status" value="1"/>
</dbReference>
<dbReference type="Proteomes" id="UP000571554">
    <property type="component" value="Unassembled WGS sequence"/>
</dbReference>
<reference evidence="9 10" key="1">
    <citation type="submission" date="2020-08" db="EMBL/GenBank/DDBJ databases">
        <title>Above-ground endophytic microbial communities from plants in different locations in the United States.</title>
        <authorList>
            <person name="Frank C."/>
        </authorList>
    </citation>
    <scope>NUCLEOTIDE SEQUENCE [LARGE SCALE GENOMIC DNA]</scope>
    <source>
        <strain evidence="9 10">WP4_2_2</strain>
    </source>
</reference>
<keyword evidence="7" id="KW-0732">Signal</keyword>
<accession>A0A7W9TYX1</accession>
<sequence length="131" mass="13433">MKLKSQAKNKTATPAAPLARSIAALAALALSCTFAAPAAHAQGGPGSTPGGLALAQQQNCMSCHSVTRTFMGPALRDVASKYAARPEAQTYLAHKIMEGSAGVWGMVPMPANTQLSPGQAAMLASWILTLK</sequence>
<dbReference type="PROSITE" id="PS51257">
    <property type="entry name" value="PROKAR_LIPOPROTEIN"/>
    <property type="match status" value="1"/>
</dbReference>
<keyword evidence="10" id="KW-1185">Reference proteome</keyword>
<evidence type="ECO:0000313" key="9">
    <source>
        <dbReference type="EMBL" id="MBB6103927.1"/>
    </source>
</evidence>
<feature type="signal peptide" evidence="7">
    <location>
        <begin position="1"/>
        <end position="41"/>
    </location>
</feature>
<feature type="domain" description="Cytochrome c" evidence="8">
    <location>
        <begin position="46"/>
        <end position="131"/>
    </location>
</feature>
<evidence type="ECO:0000256" key="3">
    <source>
        <dbReference type="ARBA" id="ARBA00022723"/>
    </source>
</evidence>
<dbReference type="EMBL" id="JACHBW010000010">
    <property type="protein sequence ID" value="MBB6103927.1"/>
    <property type="molecule type" value="Genomic_DNA"/>
</dbReference>
<dbReference type="GO" id="GO:0005506">
    <property type="term" value="F:iron ion binding"/>
    <property type="evidence" value="ECO:0007669"/>
    <property type="project" value="InterPro"/>
</dbReference>
<dbReference type="Gene3D" id="1.10.760.10">
    <property type="entry name" value="Cytochrome c-like domain"/>
    <property type="match status" value="1"/>
</dbReference>
<comment type="caution">
    <text evidence="9">The sequence shown here is derived from an EMBL/GenBank/DDBJ whole genome shotgun (WGS) entry which is preliminary data.</text>
</comment>
<dbReference type="InterPro" id="IPR002324">
    <property type="entry name" value="Cyt_c_ID"/>
</dbReference>
<feature type="chain" id="PRO_5030859416" evidence="7">
    <location>
        <begin position="42"/>
        <end position="131"/>
    </location>
</feature>
<feature type="binding site" description="covalent" evidence="6">
    <location>
        <position position="109"/>
    </location>
    <ligand>
        <name>heme c</name>
        <dbReference type="ChEBI" id="CHEBI:61717"/>
    </ligand>
</feature>
<keyword evidence="5 6" id="KW-0408">Iron</keyword>
<evidence type="ECO:0000259" key="8">
    <source>
        <dbReference type="PROSITE" id="PS51007"/>
    </source>
</evidence>
<keyword evidence="1" id="KW-0813">Transport</keyword>